<organism evidence="3 4">
    <name type="scientific">Borreliella yangtzensis</name>
    <dbReference type="NCBI Taxonomy" id="683292"/>
    <lineage>
        <taxon>Bacteria</taxon>
        <taxon>Pseudomonadati</taxon>
        <taxon>Spirochaetota</taxon>
        <taxon>Spirochaetia</taxon>
        <taxon>Spirochaetales</taxon>
        <taxon>Borreliaceae</taxon>
        <taxon>Borreliella</taxon>
    </lineage>
</organism>
<dbReference type="InterPro" id="IPR002596">
    <property type="entry name" value="Plasmid_parti"/>
</dbReference>
<protein>
    <recommendedName>
        <fullName evidence="5">Plasmid partition protein</fullName>
    </recommendedName>
</protein>
<dbReference type="Proteomes" id="UP000555838">
    <property type="component" value="Unassembled WGS sequence"/>
</dbReference>
<accession>A0ABR6PB76</accession>
<dbReference type="Pfam" id="PF01672">
    <property type="entry name" value="Plasmid_parti_N"/>
    <property type="match status" value="1"/>
</dbReference>
<evidence type="ECO:0008006" key="5">
    <source>
        <dbReference type="Google" id="ProtNLM"/>
    </source>
</evidence>
<proteinExistence type="predicted"/>
<comment type="caution">
    <text evidence="3">The sequence shown here is derived from an EMBL/GenBank/DDBJ whole genome shotgun (WGS) entry which is preliminary data.</text>
</comment>
<dbReference type="EMBL" id="JACHFG010000013">
    <property type="protein sequence ID" value="MBB6043528.1"/>
    <property type="molecule type" value="Genomic_DNA"/>
</dbReference>
<evidence type="ECO:0000259" key="2">
    <source>
        <dbReference type="Pfam" id="PF25882"/>
    </source>
</evidence>
<keyword evidence="4" id="KW-1185">Reference proteome</keyword>
<dbReference type="NCBIfam" id="NF033725">
    <property type="entry name" value="borfam_49"/>
    <property type="match status" value="1"/>
</dbReference>
<dbReference type="InterPro" id="IPR058550">
    <property type="entry name" value="Plasmid_parti_N"/>
</dbReference>
<dbReference type="Pfam" id="PF25882">
    <property type="entry name" value="Plasmid_parti_C"/>
    <property type="match status" value="1"/>
</dbReference>
<evidence type="ECO:0000313" key="4">
    <source>
        <dbReference type="Proteomes" id="UP000555838"/>
    </source>
</evidence>
<feature type="domain" description="Plasmid partition protein putative C-terminal" evidence="2">
    <location>
        <begin position="134"/>
        <end position="184"/>
    </location>
</feature>
<dbReference type="InterPro" id="IPR058551">
    <property type="entry name" value="Plasmid_parti_C"/>
</dbReference>
<sequence length="188" mass="22309">MVIKFKKKVKVVAKKSNNDVEQNSMIDESKTSYYKTLKEKLKENFKKEIFHKVENMKILKEIRDNQYYKYDGYRTFLDFLKEFNVAKSQAYKYLKLAAAMQDGVLDAAYVIKNGVTNSFNYIIDKEGPSLKKSKQNPVKPLRLQLKTQEIYNFYKSDAKFTSFILNEIFENQKDLINKLMKKYNDLKI</sequence>
<name>A0ABR6PB76_9SPIR</name>
<evidence type="ECO:0000313" key="3">
    <source>
        <dbReference type="EMBL" id="MBB6043528.1"/>
    </source>
</evidence>
<feature type="domain" description="Plasmid partition protein putative N-terminal" evidence="1">
    <location>
        <begin position="21"/>
        <end position="127"/>
    </location>
</feature>
<reference evidence="3 4" key="1">
    <citation type="submission" date="2020-08" db="EMBL/GenBank/DDBJ databases">
        <title>Genomic Encyclopedia of Type Strains, Phase IV (KMG-IV): sequencing the most valuable type-strain genomes for metagenomic binning, comparative biology and taxonomic classification.</title>
        <authorList>
            <person name="Goeker M."/>
        </authorList>
    </citation>
    <scope>NUCLEOTIDE SEQUENCE [LARGE SCALE GENOMIC DNA]</scope>
    <source>
        <strain evidence="3 4">DSM 24625</strain>
    </source>
</reference>
<evidence type="ECO:0000259" key="1">
    <source>
        <dbReference type="Pfam" id="PF01672"/>
    </source>
</evidence>
<gene>
    <name evidence="3" type="ORF">HNP68_001150</name>
</gene>
<dbReference type="RefSeq" id="WP_183221313.1">
    <property type="nucleotide sequence ID" value="NZ_JACHFG010000013.1"/>
</dbReference>